<accession>A0A426QJM6</accession>
<dbReference type="OrthoDB" id="6636845at2"/>
<evidence type="ECO:0000313" key="1">
    <source>
        <dbReference type="EMBL" id="RRQ21907.1"/>
    </source>
</evidence>
<reference evidence="1 2" key="1">
    <citation type="journal article" date="2010" name="Int. J. Syst. Evol. Microbiol.">
        <title>Thiohalobacter thiocyanaticus gen. nov., sp. nov., a moderately halophilic, sulfur-oxidizing gammaproteobacterium from hypersaline lakes, that utilizes thiocyanate.</title>
        <authorList>
            <person name="Sorokin D.Y."/>
            <person name="Kovaleva O.L."/>
            <person name="Tourova T.P."/>
            <person name="Muyzer G."/>
        </authorList>
    </citation>
    <scope>NUCLEOTIDE SEQUENCE [LARGE SCALE GENOMIC DNA]</scope>
    <source>
        <strain evidence="1 2">Hrh1</strain>
    </source>
</reference>
<dbReference type="GO" id="GO:0006355">
    <property type="term" value="P:regulation of DNA-templated transcription"/>
    <property type="evidence" value="ECO:0007669"/>
    <property type="project" value="UniProtKB-ARBA"/>
</dbReference>
<evidence type="ECO:0000313" key="2">
    <source>
        <dbReference type="Proteomes" id="UP000287798"/>
    </source>
</evidence>
<organism evidence="1 2">
    <name type="scientific">Thiohalobacter thiocyanaticus</name>
    <dbReference type="NCBI Taxonomy" id="585455"/>
    <lineage>
        <taxon>Bacteria</taxon>
        <taxon>Pseudomonadati</taxon>
        <taxon>Pseudomonadota</taxon>
        <taxon>Gammaproteobacteria</taxon>
        <taxon>Thiohalobacterales</taxon>
        <taxon>Thiohalobacteraceae</taxon>
        <taxon>Thiohalobacter</taxon>
    </lineage>
</organism>
<dbReference type="RefSeq" id="WP_125181247.1">
    <property type="nucleotide sequence ID" value="NZ_QZMU01000001.1"/>
</dbReference>
<dbReference type="Proteomes" id="UP000287798">
    <property type="component" value="Unassembled WGS sequence"/>
</dbReference>
<sequence>MMEWTKTPTAWITKDLSLTYLRWHGQDKVANIAGLMLYTAIAQNTNREPTMEFHEPGWAKLSYTQLSELANISRATVSRGLSLLTELEIIKRDSIGNRHVYGVTNYSTHSGWGKLPAKGMYNQGLNRILAFQHFHLRSKVELNALKIFYLIVALRNDQDNLARASYEKIHEYTGVATNDVKAALSLLVTQSLIRVEHIQSNINPLASAHAYRLNHLYNRKHMGTTNAL</sequence>
<name>A0A426QJM6_9GAMM</name>
<dbReference type="AlphaFoldDB" id="A0A426QJM6"/>
<dbReference type="EMBL" id="QZMU01000001">
    <property type="protein sequence ID" value="RRQ21907.1"/>
    <property type="molecule type" value="Genomic_DNA"/>
</dbReference>
<dbReference type="CDD" id="cd00090">
    <property type="entry name" value="HTH_ARSR"/>
    <property type="match status" value="1"/>
</dbReference>
<gene>
    <name evidence="1" type="ORF">D6C00_08070</name>
</gene>
<dbReference type="InterPro" id="IPR036390">
    <property type="entry name" value="WH_DNA-bd_sf"/>
</dbReference>
<dbReference type="SUPFAM" id="SSF46785">
    <property type="entry name" value="Winged helix' DNA-binding domain"/>
    <property type="match status" value="1"/>
</dbReference>
<keyword evidence="2" id="KW-1185">Reference proteome</keyword>
<protein>
    <submittedName>
        <fullName evidence="1">ArsR family transcriptional regulator</fullName>
    </submittedName>
</protein>
<dbReference type="InterPro" id="IPR011991">
    <property type="entry name" value="ArsR-like_HTH"/>
</dbReference>
<comment type="caution">
    <text evidence="1">The sequence shown here is derived from an EMBL/GenBank/DDBJ whole genome shotgun (WGS) entry which is preliminary data.</text>
</comment>
<proteinExistence type="predicted"/>